<dbReference type="AlphaFoldDB" id="A0A222E3K5"/>
<protein>
    <recommendedName>
        <fullName evidence="3">Lipoprotein</fullName>
    </recommendedName>
</protein>
<evidence type="ECO:0000313" key="2">
    <source>
        <dbReference type="Proteomes" id="UP000203589"/>
    </source>
</evidence>
<dbReference type="KEGG" id="aht:ANTHELSMS3_01872"/>
<proteinExistence type="predicted"/>
<dbReference type="OrthoDB" id="7870870at2"/>
<gene>
    <name evidence="1" type="ORF">ANTHELSMS3_01872</name>
</gene>
<dbReference type="PROSITE" id="PS51257">
    <property type="entry name" value="PROKAR_LIPOPROTEIN"/>
    <property type="match status" value="1"/>
</dbReference>
<reference evidence="1 2" key="1">
    <citation type="submission" date="2017-07" db="EMBL/GenBank/DDBJ databases">
        <title>Genome Sequence of Antarctobacter heliothermus Strain SMS3 Isolated from a culture of the Diatom Skeletonema marinoi.</title>
        <authorList>
            <person name="Topel M."/>
            <person name="Pinder M.I.M."/>
            <person name="Johansson O.N."/>
            <person name="Kourtchenko O."/>
            <person name="Godhe A."/>
            <person name="Clarke A.K."/>
        </authorList>
    </citation>
    <scope>NUCLEOTIDE SEQUENCE [LARGE SCALE GENOMIC DNA]</scope>
    <source>
        <strain evidence="1 2">SMS3</strain>
    </source>
</reference>
<organism evidence="1 2">
    <name type="scientific">Antarctobacter heliothermus</name>
    <dbReference type="NCBI Taxonomy" id="74033"/>
    <lineage>
        <taxon>Bacteria</taxon>
        <taxon>Pseudomonadati</taxon>
        <taxon>Pseudomonadota</taxon>
        <taxon>Alphaproteobacteria</taxon>
        <taxon>Rhodobacterales</taxon>
        <taxon>Roseobacteraceae</taxon>
        <taxon>Antarctobacter</taxon>
    </lineage>
</organism>
<dbReference type="Proteomes" id="UP000203589">
    <property type="component" value="Chromosome"/>
</dbReference>
<dbReference type="RefSeq" id="WP_094034610.1">
    <property type="nucleotide sequence ID" value="NZ_CP022540.1"/>
</dbReference>
<evidence type="ECO:0000313" key="1">
    <source>
        <dbReference type="EMBL" id="ASP20558.1"/>
    </source>
</evidence>
<dbReference type="EMBL" id="CP022540">
    <property type="protein sequence ID" value="ASP20558.1"/>
    <property type="molecule type" value="Genomic_DNA"/>
</dbReference>
<accession>A0A222E3K5</accession>
<sequence length="108" mass="10909">MRLVWVLGAALALGGCMDGATPASGGAGGGQGAEARKLSAGMTQAQADAVFGLDAGYERNPANWDESCVSYAYGDAATPRYVHAVFRGGRLLRATDGHGAICTYGAAL</sequence>
<name>A0A222E3K5_9RHOB</name>
<evidence type="ECO:0008006" key="3">
    <source>
        <dbReference type="Google" id="ProtNLM"/>
    </source>
</evidence>
<keyword evidence="2" id="KW-1185">Reference proteome</keyword>